<gene>
    <name evidence="1" type="ORF">GYMLUDRAFT_373046</name>
</gene>
<keyword evidence="2" id="KW-1185">Reference proteome</keyword>
<dbReference type="HOGENOM" id="CLU_2454945_0_0_1"/>
<organism evidence="1 2">
    <name type="scientific">Collybiopsis luxurians FD-317 M1</name>
    <dbReference type="NCBI Taxonomy" id="944289"/>
    <lineage>
        <taxon>Eukaryota</taxon>
        <taxon>Fungi</taxon>
        <taxon>Dikarya</taxon>
        <taxon>Basidiomycota</taxon>
        <taxon>Agaricomycotina</taxon>
        <taxon>Agaricomycetes</taxon>
        <taxon>Agaricomycetidae</taxon>
        <taxon>Agaricales</taxon>
        <taxon>Marasmiineae</taxon>
        <taxon>Omphalotaceae</taxon>
        <taxon>Collybiopsis</taxon>
        <taxon>Collybiopsis luxurians</taxon>
    </lineage>
</organism>
<evidence type="ECO:0000313" key="2">
    <source>
        <dbReference type="Proteomes" id="UP000053593"/>
    </source>
</evidence>
<reference evidence="1 2" key="1">
    <citation type="submission" date="2014-04" db="EMBL/GenBank/DDBJ databases">
        <title>Evolutionary Origins and Diversification of the Mycorrhizal Mutualists.</title>
        <authorList>
            <consortium name="DOE Joint Genome Institute"/>
            <consortium name="Mycorrhizal Genomics Consortium"/>
            <person name="Kohler A."/>
            <person name="Kuo A."/>
            <person name="Nagy L.G."/>
            <person name="Floudas D."/>
            <person name="Copeland A."/>
            <person name="Barry K.W."/>
            <person name="Cichocki N."/>
            <person name="Veneault-Fourrey C."/>
            <person name="LaButti K."/>
            <person name="Lindquist E.A."/>
            <person name="Lipzen A."/>
            <person name="Lundell T."/>
            <person name="Morin E."/>
            <person name="Murat C."/>
            <person name="Riley R."/>
            <person name="Ohm R."/>
            <person name="Sun H."/>
            <person name="Tunlid A."/>
            <person name="Henrissat B."/>
            <person name="Grigoriev I.V."/>
            <person name="Hibbett D.S."/>
            <person name="Martin F."/>
        </authorList>
    </citation>
    <scope>NUCLEOTIDE SEQUENCE [LARGE SCALE GENOMIC DNA]</scope>
    <source>
        <strain evidence="1 2">FD-317 M1</strain>
    </source>
</reference>
<dbReference type="Proteomes" id="UP000053593">
    <property type="component" value="Unassembled WGS sequence"/>
</dbReference>
<accession>A0A0D0AP96</accession>
<name>A0A0D0AP96_9AGAR</name>
<dbReference type="AlphaFoldDB" id="A0A0D0AP96"/>
<proteinExistence type="predicted"/>
<sequence length="89" mass="9708">MNTAIDLSFCCSLLVHPAAVPPDGRLLSLTTATSSTIFLLPEQLFLAPGIYNSRLCPGPRPSYSSLWNSKHFLARPEGLKVLNLPRRSA</sequence>
<evidence type="ECO:0000313" key="1">
    <source>
        <dbReference type="EMBL" id="KIK52065.1"/>
    </source>
</evidence>
<dbReference type="EMBL" id="KN834849">
    <property type="protein sequence ID" value="KIK52065.1"/>
    <property type="molecule type" value="Genomic_DNA"/>
</dbReference>
<protein>
    <submittedName>
        <fullName evidence="1">Uncharacterized protein</fullName>
    </submittedName>
</protein>